<evidence type="ECO:0000256" key="4">
    <source>
        <dbReference type="ARBA" id="ARBA00013043"/>
    </source>
</evidence>
<evidence type="ECO:0000256" key="2">
    <source>
        <dbReference type="ARBA" id="ARBA00005013"/>
    </source>
</evidence>
<evidence type="ECO:0000313" key="10">
    <source>
        <dbReference type="Proteomes" id="UP000295294"/>
    </source>
</evidence>
<dbReference type="GO" id="GO:0046656">
    <property type="term" value="P:folic acid biosynthetic process"/>
    <property type="evidence" value="ECO:0007669"/>
    <property type="project" value="UniProtKB-KW"/>
</dbReference>
<dbReference type="EC" id="4.1.2.25" evidence="4"/>
<dbReference type="OrthoDB" id="8774845at2"/>
<name>A0A4P7LFI7_9BURK</name>
<dbReference type="PANTHER" id="PTHR42844">
    <property type="entry name" value="DIHYDRONEOPTERIN ALDOLASE 1-RELATED"/>
    <property type="match status" value="1"/>
</dbReference>
<dbReference type="InterPro" id="IPR006157">
    <property type="entry name" value="FolB_dom"/>
</dbReference>
<dbReference type="GO" id="GO:0005737">
    <property type="term" value="C:cytoplasm"/>
    <property type="evidence" value="ECO:0007669"/>
    <property type="project" value="TreeGrafter"/>
</dbReference>
<dbReference type="Pfam" id="PF02152">
    <property type="entry name" value="FolB"/>
    <property type="match status" value="1"/>
</dbReference>
<dbReference type="STRING" id="1349762.GCA_001592245_04897"/>
<dbReference type="KEGG" id="cox:E0W60_11865"/>
<reference evidence="9 10" key="1">
    <citation type="submission" date="2019-03" db="EMBL/GenBank/DDBJ databases">
        <title>Efficiently degradation of phenoxyalkanoic acid herbicides by Cupriavidus oxalaticus strain X32.</title>
        <authorList>
            <person name="Sheng X."/>
        </authorList>
    </citation>
    <scope>NUCLEOTIDE SEQUENCE [LARGE SCALE GENOMIC DNA]</scope>
    <source>
        <strain evidence="9 10">X32</strain>
    </source>
</reference>
<protein>
    <recommendedName>
        <fullName evidence="4">dihydroneopterin aldolase</fullName>
        <ecNumber evidence="4">4.1.2.25</ecNumber>
    </recommendedName>
    <alternativeName>
        <fullName evidence="7">7,8-dihydroneopterin aldolase</fullName>
    </alternativeName>
</protein>
<dbReference type="PANTHER" id="PTHR42844:SF1">
    <property type="entry name" value="DIHYDRONEOPTERIN ALDOLASE 1-RELATED"/>
    <property type="match status" value="1"/>
</dbReference>
<dbReference type="EMBL" id="CP038635">
    <property type="protein sequence ID" value="QBY51933.1"/>
    <property type="molecule type" value="Genomic_DNA"/>
</dbReference>
<sequence length="134" mass="15376">MTMLAALSHPSLQDCRRMFLRNYEVQINIGVHEFEKKGEQRVLINIDLFVPLEECTPHADKLDEVVDYDFMRNTVAERMAQGHVHLQETLCDDVARAMLKHPKVRAVRVSTEKPDVYPDCDSVGVEVFHIKQGA</sequence>
<dbReference type="InterPro" id="IPR043133">
    <property type="entry name" value="GTP-CH-I_C/QueF"/>
</dbReference>
<evidence type="ECO:0000256" key="5">
    <source>
        <dbReference type="ARBA" id="ARBA00022909"/>
    </source>
</evidence>
<comment type="pathway">
    <text evidence="2">Cofactor biosynthesis; tetrahydrofolate biosynthesis; 2-amino-4-hydroxy-6-hydroxymethyl-7,8-dihydropteridine diphosphate from 7,8-dihydroneopterin triphosphate: step 3/4.</text>
</comment>
<organism evidence="9 10">
    <name type="scientific">Cupriavidus oxalaticus</name>
    <dbReference type="NCBI Taxonomy" id="96344"/>
    <lineage>
        <taxon>Bacteria</taxon>
        <taxon>Pseudomonadati</taxon>
        <taxon>Pseudomonadota</taxon>
        <taxon>Betaproteobacteria</taxon>
        <taxon>Burkholderiales</taxon>
        <taxon>Burkholderiaceae</taxon>
        <taxon>Cupriavidus</taxon>
    </lineage>
</organism>
<keyword evidence="6" id="KW-0456">Lyase</keyword>
<evidence type="ECO:0000313" key="9">
    <source>
        <dbReference type="EMBL" id="QBY51933.1"/>
    </source>
</evidence>
<dbReference type="AlphaFoldDB" id="A0A4P7LFI7"/>
<dbReference type="Proteomes" id="UP000295294">
    <property type="component" value="Chromosome 2"/>
</dbReference>
<dbReference type="GO" id="GO:0004150">
    <property type="term" value="F:dihydroneopterin aldolase activity"/>
    <property type="evidence" value="ECO:0007669"/>
    <property type="project" value="UniProtKB-EC"/>
</dbReference>
<evidence type="ECO:0000256" key="7">
    <source>
        <dbReference type="ARBA" id="ARBA00032903"/>
    </source>
</evidence>
<comment type="similarity">
    <text evidence="3">Belongs to the DHNA family.</text>
</comment>
<evidence type="ECO:0000256" key="1">
    <source>
        <dbReference type="ARBA" id="ARBA00001353"/>
    </source>
</evidence>
<evidence type="ECO:0000256" key="3">
    <source>
        <dbReference type="ARBA" id="ARBA00005708"/>
    </source>
</evidence>
<dbReference type="RefSeq" id="WP_133098183.1">
    <property type="nucleotide sequence ID" value="NZ_CP038635.1"/>
</dbReference>
<comment type="catalytic activity">
    <reaction evidence="1">
        <text>7,8-dihydroneopterin = 6-hydroxymethyl-7,8-dihydropterin + glycolaldehyde</text>
        <dbReference type="Rhea" id="RHEA:10540"/>
        <dbReference type="ChEBI" id="CHEBI:17001"/>
        <dbReference type="ChEBI" id="CHEBI:17071"/>
        <dbReference type="ChEBI" id="CHEBI:44841"/>
        <dbReference type="EC" id="4.1.2.25"/>
    </reaction>
</comment>
<evidence type="ECO:0000259" key="8">
    <source>
        <dbReference type="SMART" id="SM00905"/>
    </source>
</evidence>
<keyword evidence="5" id="KW-0289">Folate biosynthesis</keyword>
<dbReference type="SUPFAM" id="SSF55620">
    <property type="entry name" value="Tetrahydrobiopterin biosynthesis enzymes-like"/>
    <property type="match status" value="1"/>
</dbReference>
<dbReference type="SMART" id="SM00905">
    <property type="entry name" value="FolB"/>
    <property type="match status" value="1"/>
</dbReference>
<evidence type="ECO:0000256" key="6">
    <source>
        <dbReference type="ARBA" id="ARBA00023239"/>
    </source>
</evidence>
<dbReference type="NCBIfam" id="TIGR00526">
    <property type="entry name" value="folB_dom"/>
    <property type="match status" value="1"/>
</dbReference>
<proteinExistence type="inferred from homology"/>
<accession>A0A4P7LFI7</accession>
<dbReference type="Gene3D" id="3.30.1130.10">
    <property type="match status" value="1"/>
</dbReference>
<gene>
    <name evidence="9" type="ORF">E0W60_11865</name>
</gene>
<dbReference type="InterPro" id="IPR006156">
    <property type="entry name" value="Dihydroneopterin_aldolase"/>
</dbReference>
<feature type="domain" description="Dihydroneopterin aldolase/epimerase" evidence="8">
    <location>
        <begin position="18"/>
        <end position="129"/>
    </location>
</feature>